<sequence>MDTKILFLNLSNDDDNFSKYRQEMLGTIKKLLNNDKSIKLEIYEKDQAKEKLSSTNLSDIDLLILWVDSEHCNDWIYFSEKIEKQSQILGFFVIFGIEEDQIEDNMEKAMMRNIYPFICPINYTNFKAYLQAVVSEIKYKKSLEKFKQDIWRTDNLDSLVNRAFEYLKMDPVGYDRASISLVDNRTEEGNRYLFRYNPQPDYDQQSRASYRADRKLQKSIEKDKLIKNVDRNTVLIIDKIRDKDKEKELDELGWTQEAATEDIISWIGLAAKYQNRTIAIITLDQTQGKPYEPSDYRLREFLKDFGRIFAQAIVEFFKKRNQEVFEEIINEMGDDLESEVLITQILQKLKNKLGCDNCNYFSVAYDSDKKEIFLKEYASAKGIFPKKTEKSTHPFKKGVGIVGAVLEDGKSRIVPHAFEDKNFVPTLKHPGDKLSLLAVPVIPINNKNKPNRIIGVICCYKKKPDYFTVYDRDLIESIALSAATVIERTQTLEFSNEISSEMAKLVVNPDKTALLCKICEYALQVTSAGSASIHLLQHLGNNQYRAKGEHYTYPPGKESPPRLDGKGTTDLVIEKKETLEFSRDKEILVKIFPEEKNKILASILENNDPQYKFVGLPKITKEKDQLFSISSSETDKKENVYTFISAKYKQNQSDCIIPLIITKYIDQLTLIEPKQKEKKCINTAKENRDVKYKLVVPLKIADEKQKDCLDEKQKECLVGALYLNKYSEEPFSQVEKFAVKLFASQAASIINDQNILLENTFRSKALEDFAEAIQNIATTDNTDKLLKDVAEYSYSLVKDDLRFLGYPSCSNLEKQQETEQQWNNYVSILSELFSYVVIRNTKGEWQLKANWPMYSFTGYFDSNKSEGISKEIEKRKSNIFTYDGSEVGGENQNDGDILKKYALKDTSHSLLAVPIKEDKDKRIIGVICLEHSQPYAFKELHQEVIEHFARQVAIAFQKKNFVNLLSNHNKILESLHTSLHKIVRESPKNMLDKAVSETREALKAESVIVIPYKKNMIGQASFSIDIDEVVPTPDEDLRSFIKAFEEISSNVYNSRPAQWLEPNKTRKEQQELLEKLSISHGLCLPFSAGSSNKIGVMWILFSKSLDRDQSEKETYTYTLYANQIALAYANSMKFEELKYKSEKDLSKEIDEDHKRVRWQAGAWFLGSILASIAGFSLIGFGIYDLSKNNPGFLSSGSAAIFSGIVLEAVMVLTFNQGKAANERLDHYHKELYNTGKLNILLSATEQLEPEIALEEKRKIIQSIANSWLK</sequence>
<feature type="domain" description="GAF" evidence="2">
    <location>
        <begin position="155"/>
        <end position="323"/>
    </location>
</feature>
<feature type="transmembrane region" description="Helical" evidence="1">
    <location>
        <begin position="1162"/>
        <end position="1183"/>
    </location>
</feature>
<keyword evidence="1" id="KW-0472">Membrane</keyword>
<keyword evidence="1" id="KW-0812">Transmembrane</keyword>
<dbReference type="InterPro" id="IPR029016">
    <property type="entry name" value="GAF-like_dom_sf"/>
</dbReference>
<organism evidence="3 4">
    <name type="scientific">Microcystis aeruginosa NIES-4285</name>
    <dbReference type="NCBI Taxonomy" id="2497681"/>
    <lineage>
        <taxon>Bacteria</taxon>
        <taxon>Bacillati</taxon>
        <taxon>Cyanobacteriota</taxon>
        <taxon>Cyanophyceae</taxon>
        <taxon>Oscillatoriophycideae</taxon>
        <taxon>Chroococcales</taxon>
        <taxon>Microcystaceae</taxon>
        <taxon>Microcystis</taxon>
    </lineage>
</organism>
<dbReference type="InterPro" id="IPR003018">
    <property type="entry name" value="GAF"/>
</dbReference>
<evidence type="ECO:0000313" key="3">
    <source>
        <dbReference type="EMBL" id="GCE62263.1"/>
    </source>
</evidence>
<dbReference type="RefSeq" id="WP_130758280.1">
    <property type="nucleotide sequence ID" value="NZ_BIFY01000119.1"/>
</dbReference>
<gene>
    <name evidence="3" type="ORF">MiAbB_04209</name>
</gene>
<protein>
    <recommendedName>
        <fullName evidence="2">GAF domain-containing protein</fullName>
    </recommendedName>
</protein>
<dbReference type="AlphaFoldDB" id="A0A402DJ52"/>
<dbReference type="Gene3D" id="3.30.450.40">
    <property type="match status" value="4"/>
</dbReference>
<dbReference type="Pfam" id="PF01590">
    <property type="entry name" value="GAF"/>
    <property type="match status" value="2"/>
</dbReference>
<name>A0A402DJ52_MICAE</name>
<dbReference type="SUPFAM" id="SSF55781">
    <property type="entry name" value="GAF domain-like"/>
    <property type="match status" value="2"/>
</dbReference>
<accession>A0A402DJ52</accession>
<evidence type="ECO:0000313" key="4">
    <source>
        <dbReference type="Proteomes" id="UP000289660"/>
    </source>
</evidence>
<dbReference type="Proteomes" id="UP000289660">
    <property type="component" value="Unassembled WGS sequence"/>
</dbReference>
<comment type="caution">
    <text evidence="3">The sequence shown here is derived from an EMBL/GenBank/DDBJ whole genome shotgun (WGS) entry which is preliminary data.</text>
</comment>
<reference evidence="4" key="1">
    <citation type="submission" date="2018-12" db="EMBL/GenBank/DDBJ databases">
        <title>Genome sequence of Microcystis aeruginosa NIES-4285.</title>
        <authorList>
            <person name="Tanabe Y."/>
        </authorList>
    </citation>
    <scope>NUCLEOTIDE SEQUENCE [LARGE SCALE GENOMIC DNA]</scope>
    <source>
        <strain evidence="4">NIES-4285</strain>
    </source>
</reference>
<proteinExistence type="predicted"/>
<feature type="domain" description="GAF" evidence="2">
    <location>
        <begin position="337"/>
        <end position="496"/>
    </location>
</feature>
<evidence type="ECO:0000259" key="2">
    <source>
        <dbReference type="SMART" id="SM00065"/>
    </source>
</evidence>
<dbReference type="EMBL" id="BIFY01000119">
    <property type="protein sequence ID" value="GCE62263.1"/>
    <property type="molecule type" value="Genomic_DNA"/>
</dbReference>
<dbReference type="SMART" id="SM00065">
    <property type="entry name" value="GAF"/>
    <property type="match status" value="2"/>
</dbReference>
<evidence type="ECO:0000256" key="1">
    <source>
        <dbReference type="SAM" id="Phobius"/>
    </source>
</evidence>
<feature type="transmembrane region" description="Helical" evidence="1">
    <location>
        <begin position="1195"/>
        <end position="1214"/>
    </location>
</feature>
<keyword evidence="1" id="KW-1133">Transmembrane helix</keyword>